<sequence length="470" mass="49414">MVKVVVVGAGPAGMHAAVAAARGGARVVLVDSAPQAGGQYYRRPPGGTAALPHVFEELRRQPRIEHLPDATVWAMEAVPGGLHRLHVQQGPADAPGRRSMTIEAAALVLATGAYDRVVPFPGWDLPGVYTAGAAQALAKSQRVAVGRRVLVCGTGPFLLPVARSLLAVGAEVAGVLEANAPATCLRGWLRRPAHPWHHRAKAAELAGYAALLARHRVPYRPRTAVIAAHGTDHVEAVTTARLDPDWNPVPGSERRFAVDAVCVGHGFTPQLEPVIAAGCRTRGGFAEVDDRQATSVPGVFAAGELTGIGGADLSAAEGTVAGCAAARHLGHAPDPAREAAARRRVRHWRDFAAALAAAHPVRPGWQTWAADDTLVCRCEEVTVRELRDAVEHHRARGARSLKLLCRVGLGPCQGRICGRNATELADAFLRERGAPPLLDPDAAAKRPLAAPVRLADLATPPTAYEAQEGT</sequence>
<dbReference type="InterPro" id="IPR017224">
    <property type="entry name" value="Opine_Oxase_asu/HCN_bsu"/>
</dbReference>
<dbReference type="Proteomes" id="UP000641932">
    <property type="component" value="Unassembled WGS sequence"/>
</dbReference>
<dbReference type="InterPro" id="IPR041854">
    <property type="entry name" value="BFD-like_2Fe2S-bd_dom_sf"/>
</dbReference>
<dbReference type="InterPro" id="IPR007419">
    <property type="entry name" value="BFD-like_2Fe2S-bd_dom"/>
</dbReference>
<reference evidence="4" key="1">
    <citation type="journal article" date="2014" name="Int. J. Syst. Evol. Microbiol.">
        <title>Complete genome sequence of Corynebacterium casei LMG S-19264T (=DSM 44701T), isolated from a smear-ripened cheese.</title>
        <authorList>
            <consortium name="US DOE Joint Genome Institute (JGI-PGF)"/>
            <person name="Walter F."/>
            <person name="Albersmeier A."/>
            <person name="Kalinowski J."/>
            <person name="Ruckert C."/>
        </authorList>
    </citation>
    <scope>NUCLEOTIDE SEQUENCE</scope>
    <source>
        <strain evidence="4">CGMCC 4.7201</strain>
    </source>
</reference>
<evidence type="ECO:0000313" key="5">
    <source>
        <dbReference type="Proteomes" id="UP000641932"/>
    </source>
</evidence>
<reference evidence="4" key="2">
    <citation type="submission" date="2020-09" db="EMBL/GenBank/DDBJ databases">
        <authorList>
            <person name="Sun Q."/>
            <person name="Zhou Y."/>
        </authorList>
    </citation>
    <scope>NUCLEOTIDE SEQUENCE</scope>
    <source>
        <strain evidence="4">CGMCC 4.7201</strain>
    </source>
</reference>
<dbReference type="AlphaFoldDB" id="A0A917ZSE4"/>
<dbReference type="CDD" id="cd19946">
    <property type="entry name" value="GlpA-like_Fer2_BFD-like"/>
    <property type="match status" value="1"/>
</dbReference>
<dbReference type="Gene3D" id="1.10.10.1100">
    <property type="entry name" value="BFD-like [2Fe-2S]-binding domain"/>
    <property type="match status" value="1"/>
</dbReference>
<dbReference type="PRINTS" id="PR00469">
    <property type="entry name" value="PNDRDTASEII"/>
</dbReference>
<dbReference type="PANTHER" id="PTHR42949">
    <property type="entry name" value="ANAEROBIC GLYCEROL-3-PHOSPHATE DEHYDROGENASE SUBUNIT B"/>
    <property type="match status" value="1"/>
</dbReference>
<dbReference type="Pfam" id="PF07992">
    <property type="entry name" value="Pyr_redox_2"/>
    <property type="match status" value="1"/>
</dbReference>
<feature type="domain" description="BFD-like [2Fe-2S]-binding" evidence="2">
    <location>
        <begin position="374"/>
        <end position="424"/>
    </location>
</feature>
<dbReference type="InterPro" id="IPR051691">
    <property type="entry name" value="Metab_Enz_Cyan_OpOx_G3PDH"/>
</dbReference>
<accession>A0A917ZSE4</accession>
<proteinExistence type="predicted"/>
<keyword evidence="5" id="KW-1185">Reference proteome</keyword>
<dbReference type="SUPFAM" id="SSF51905">
    <property type="entry name" value="FAD/NAD(P)-binding domain"/>
    <property type="match status" value="1"/>
</dbReference>
<dbReference type="PIRSF" id="PIRSF037495">
    <property type="entry name" value="Opine_OX_OoxA/HcnB"/>
    <property type="match status" value="1"/>
</dbReference>
<evidence type="ECO:0000259" key="2">
    <source>
        <dbReference type="Pfam" id="PF04324"/>
    </source>
</evidence>
<dbReference type="PRINTS" id="PR00368">
    <property type="entry name" value="FADPNR"/>
</dbReference>
<dbReference type="Pfam" id="PF04324">
    <property type="entry name" value="Fer2_BFD"/>
    <property type="match status" value="1"/>
</dbReference>
<evidence type="ECO:0000259" key="3">
    <source>
        <dbReference type="Pfam" id="PF07992"/>
    </source>
</evidence>
<dbReference type="GO" id="GO:0016491">
    <property type="term" value="F:oxidoreductase activity"/>
    <property type="evidence" value="ECO:0007669"/>
    <property type="project" value="UniProtKB-KW"/>
</dbReference>
<evidence type="ECO:0000313" key="4">
    <source>
        <dbReference type="EMBL" id="GGO90895.1"/>
    </source>
</evidence>
<dbReference type="InterPro" id="IPR023753">
    <property type="entry name" value="FAD/NAD-binding_dom"/>
</dbReference>
<keyword evidence="1" id="KW-0560">Oxidoreductase</keyword>
<dbReference type="Gene3D" id="3.50.50.60">
    <property type="entry name" value="FAD/NAD(P)-binding domain"/>
    <property type="match status" value="2"/>
</dbReference>
<comment type="caution">
    <text evidence="4">The sequence shown here is derived from an EMBL/GenBank/DDBJ whole genome shotgun (WGS) entry which is preliminary data.</text>
</comment>
<dbReference type="PANTHER" id="PTHR42949:SF3">
    <property type="entry name" value="ANAEROBIC GLYCEROL-3-PHOSPHATE DEHYDROGENASE SUBUNIT B"/>
    <property type="match status" value="1"/>
</dbReference>
<protein>
    <submittedName>
        <fullName evidence="4">Pyridine nucleotide-disulfide oxidoreductase</fullName>
    </submittedName>
</protein>
<feature type="domain" description="FAD/NAD(P)-binding" evidence="3">
    <location>
        <begin position="3"/>
        <end position="306"/>
    </location>
</feature>
<dbReference type="EMBL" id="BMMS01000015">
    <property type="protein sequence ID" value="GGO90895.1"/>
    <property type="molecule type" value="Genomic_DNA"/>
</dbReference>
<evidence type="ECO:0000256" key="1">
    <source>
        <dbReference type="ARBA" id="ARBA00023002"/>
    </source>
</evidence>
<name>A0A917ZSE4_9ACTN</name>
<gene>
    <name evidence="4" type="ORF">GCM10012280_37480</name>
</gene>
<dbReference type="InterPro" id="IPR036188">
    <property type="entry name" value="FAD/NAD-bd_sf"/>
</dbReference>
<organism evidence="4 5">
    <name type="scientific">Wenjunlia tyrosinilytica</name>
    <dbReference type="NCBI Taxonomy" id="1544741"/>
    <lineage>
        <taxon>Bacteria</taxon>
        <taxon>Bacillati</taxon>
        <taxon>Actinomycetota</taxon>
        <taxon>Actinomycetes</taxon>
        <taxon>Kitasatosporales</taxon>
        <taxon>Streptomycetaceae</taxon>
        <taxon>Wenjunlia</taxon>
    </lineage>
</organism>